<keyword evidence="1" id="KW-0812">Transmembrane</keyword>
<evidence type="ECO:0000313" key="2">
    <source>
        <dbReference type="EMBL" id="KAJ7711624.1"/>
    </source>
</evidence>
<gene>
    <name evidence="2" type="ORF">B0H16DRAFT_1703385</name>
</gene>
<keyword evidence="1" id="KW-1133">Transmembrane helix</keyword>
<keyword evidence="1" id="KW-0472">Membrane</keyword>
<dbReference type="Proteomes" id="UP001215598">
    <property type="component" value="Unassembled WGS sequence"/>
</dbReference>
<protein>
    <submittedName>
        <fullName evidence="2">Uncharacterized protein</fullName>
    </submittedName>
</protein>
<comment type="caution">
    <text evidence="2">The sequence shown here is derived from an EMBL/GenBank/DDBJ whole genome shotgun (WGS) entry which is preliminary data.</text>
</comment>
<organism evidence="2 3">
    <name type="scientific">Mycena metata</name>
    <dbReference type="NCBI Taxonomy" id="1033252"/>
    <lineage>
        <taxon>Eukaryota</taxon>
        <taxon>Fungi</taxon>
        <taxon>Dikarya</taxon>
        <taxon>Basidiomycota</taxon>
        <taxon>Agaricomycotina</taxon>
        <taxon>Agaricomycetes</taxon>
        <taxon>Agaricomycetidae</taxon>
        <taxon>Agaricales</taxon>
        <taxon>Marasmiineae</taxon>
        <taxon>Mycenaceae</taxon>
        <taxon>Mycena</taxon>
    </lineage>
</organism>
<reference evidence="2" key="1">
    <citation type="submission" date="2023-03" db="EMBL/GenBank/DDBJ databases">
        <title>Massive genome expansion in bonnet fungi (Mycena s.s.) driven by repeated elements and novel gene families across ecological guilds.</title>
        <authorList>
            <consortium name="Lawrence Berkeley National Laboratory"/>
            <person name="Harder C.B."/>
            <person name="Miyauchi S."/>
            <person name="Viragh M."/>
            <person name="Kuo A."/>
            <person name="Thoen E."/>
            <person name="Andreopoulos B."/>
            <person name="Lu D."/>
            <person name="Skrede I."/>
            <person name="Drula E."/>
            <person name="Henrissat B."/>
            <person name="Morin E."/>
            <person name="Kohler A."/>
            <person name="Barry K."/>
            <person name="LaButti K."/>
            <person name="Morin E."/>
            <person name="Salamov A."/>
            <person name="Lipzen A."/>
            <person name="Mereny Z."/>
            <person name="Hegedus B."/>
            <person name="Baldrian P."/>
            <person name="Stursova M."/>
            <person name="Weitz H."/>
            <person name="Taylor A."/>
            <person name="Grigoriev I.V."/>
            <person name="Nagy L.G."/>
            <person name="Martin F."/>
            <person name="Kauserud H."/>
        </authorList>
    </citation>
    <scope>NUCLEOTIDE SEQUENCE</scope>
    <source>
        <strain evidence="2">CBHHK182m</strain>
    </source>
</reference>
<evidence type="ECO:0000256" key="1">
    <source>
        <dbReference type="SAM" id="Phobius"/>
    </source>
</evidence>
<sequence length="461" mass="52213">MGNTSLIVGVTVGVVLLLLLGATGLWAIHRRRRRRLYGAQLSDASNPLFDRGRIQNSVVRPNRKQLVFYTDLSNNERRLTTSTLAPADSDSLPSDSCELVWKVFKFDAGFPARHTVIWYSEYALKPSESSVHHSHVFIAGPALVSWFKMKITLYPTERRHKSLRWTIRAILVISLEGSRCAYNYSFQQLRHAEANIALCCGQLPTFDVFSCLLVRDAQDDTPAKEKRSNVVRLPSCRQSQPFRASDKPRFLLKDQAGRPKPINMEDTARVRESDASLTIAHIPYRRQCSSCTRTRRADQCLNKTESPIPKVLGVKPMGNYSFIPLIAHSIFPSTPVPYSNYHYVHFTYHLTWLLFTKLKQSRKVANAAQLEIESLLDLSGGYEERRKRRRIRTRQQRSDAYQLNFNPNTNRGLSIMGAGHSTPLSGFLDLLLDQIGAANESGDVPAQEYGVYRASVLRCGL</sequence>
<proteinExistence type="predicted"/>
<keyword evidence="3" id="KW-1185">Reference proteome</keyword>
<dbReference type="AlphaFoldDB" id="A0AAD7H4E5"/>
<accession>A0AAD7H4E5</accession>
<feature type="transmembrane region" description="Helical" evidence="1">
    <location>
        <begin position="6"/>
        <end position="28"/>
    </location>
</feature>
<dbReference type="EMBL" id="JARKIB010000390">
    <property type="protein sequence ID" value="KAJ7711624.1"/>
    <property type="molecule type" value="Genomic_DNA"/>
</dbReference>
<name>A0AAD7H4E5_9AGAR</name>
<evidence type="ECO:0000313" key="3">
    <source>
        <dbReference type="Proteomes" id="UP001215598"/>
    </source>
</evidence>